<reference evidence="1" key="2">
    <citation type="journal article" date="2015" name="Fish Shellfish Immunol.">
        <title>Early steps in the European eel (Anguilla anguilla)-Vibrio vulnificus interaction in the gills: Role of the RtxA13 toxin.</title>
        <authorList>
            <person name="Callol A."/>
            <person name="Pajuelo D."/>
            <person name="Ebbesson L."/>
            <person name="Teles M."/>
            <person name="MacKenzie S."/>
            <person name="Amaro C."/>
        </authorList>
    </citation>
    <scope>NUCLEOTIDE SEQUENCE</scope>
</reference>
<reference evidence="1" key="1">
    <citation type="submission" date="2014-11" db="EMBL/GenBank/DDBJ databases">
        <authorList>
            <person name="Amaro Gonzalez C."/>
        </authorList>
    </citation>
    <scope>NUCLEOTIDE SEQUENCE</scope>
</reference>
<name>A0A0E9S8G4_ANGAN</name>
<sequence>MISEKRTERMYSKR</sequence>
<accession>A0A0E9S8G4</accession>
<organism evidence="1">
    <name type="scientific">Anguilla anguilla</name>
    <name type="common">European freshwater eel</name>
    <name type="synonym">Muraena anguilla</name>
    <dbReference type="NCBI Taxonomy" id="7936"/>
    <lineage>
        <taxon>Eukaryota</taxon>
        <taxon>Metazoa</taxon>
        <taxon>Chordata</taxon>
        <taxon>Craniata</taxon>
        <taxon>Vertebrata</taxon>
        <taxon>Euteleostomi</taxon>
        <taxon>Actinopterygii</taxon>
        <taxon>Neopterygii</taxon>
        <taxon>Teleostei</taxon>
        <taxon>Anguilliformes</taxon>
        <taxon>Anguillidae</taxon>
        <taxon>Anguilla</taxon>
    </lineage>
</organism>
<dbReference type="EMBL" id="GBXM01071784">
    <property type="protein sequence ID" value="JAH36793.1"/>
    <property type="molecule type" value="Transcribed_RNA"/>
</dbReference>
<evidence type="ECO:0000313" key="1">
    <source>
        <dbReference type="EMBL" id="JAH36793.1"/>
    </source>
</evidence>
<proteinExistence type="predicted"/>
<protein>
    <submittedName>
        <fullName evidence="1">Uncharacterized protein</fullName>
    </submittedName>
</protein>